<dbReference type="PROSITE" id="PS00624">
    <property type="entry name" value="GMC_OXRED_2"/>
    <property type="match status" value="1"/>
</dbReference>
<dbReference type="Pfam" id="PF05834">
    <property type="entry name" value="Lycopene_cycl"/>
    <property type="match status" value="1"/>
</dbReference>
<dbReference type="InterPro" id="IPR036188">
    <property type="entry name" value="FAD/NAD-bd_sf"/>
</dbReference>
<feature type="compositionally biased region" description="Polar residues" evidence="2">
    <location>
        <begin position="133"/>
        <end position="145"/>
    </location>
</feature>
<comment type="caution">
    <text evidence="4">The sequence shown here is derived from an EMBL/GenBank/DDBJ whole genome shotgun (WGS) entry which is preliminary data.</text>
</comment>
<dbReference type="InterPro" id="IPR000172">
    <property type="entry name" value="GMC_OxRdtase_N"/>
</dbReference>
<dbReference type="InterPro" id="IPR007867">
    <property type="entry name" value="GMC_OxRtase_C"/>
</dbReference>
<evidence type="ECO:0000256" key="1">
    <source>
        <dbReference type="ARBA" id="ARBA00010790"/>
    </source>
</evidence>
<protein>
    <recommendedName>
        <fullName evidence="3">Glucose-methanol-choline oxidoreductase N-terminal domain-containing protein</fullName>
    </recommendedName>
</protein>
<dbReference type="InterPro" id="IPR012132">
    <property type="entry name" value="GMC_OxRdtase"/>
</dbReference>
<feature type="region of interest" description="Disordered" evidence="2">
    <location>
        <begin position="133"/>
        <end position="153"/>
    </location>
</feature>
<evidence type="ECO:0000259" key="3">
    <source>
        <dbReference type="PROSITE" id="PS00624"/>
    </source>
</evidence>
<evidence type="ECO:0000313" key="4">
    <source>
        <dbReference type="EMBL" id="KAK4495936.1"/>
    </source>
</evidence>
<reference evidence="4 5" key="1">
    <citation type="journal article" date="2023" name="G3 (Bethesda)">
        <title>A chromosome-level genome assembly of Zasmidium syzygii isolated from banana leaves.</title>
        <authorList>
            <person name="van Westerhoven A.C."/>
            <person name="Mehrabi R."/>
            <person name="Talebi R."/>
            <person name="Steentjes M.B.F."/>
            <person name="Corcolon B."/>
            <person name="Chong P.A."/>
            <person name="Kema G.H.J."/>
            <person name="Seidl M.F."/>
        </authorList>
    </citation>
    <scope>NUCLEOTIDE SEQUENCE [LARGE SCALE GENOMIC DNA]</scope>
    <source>
        <strain evidence="4 5">P124</strain>
    </source>
</reference>
<dbReference type="PANTHER" id="PTHR11552:SF123">
    <property type="entry name" value="GMC OXIDOREDUCTASE (AFU_ORTHOLOGUE AFUA_2G01770)-RELATED"/>
    <property type="match status" value="1"/>
</dbReference>
<dbReference type="EMBL" id="JAXOVC010000011">
    <property type="protein sequence ID" value="KAK4495936.1"/>
    <property type="molecule type" value="Genomic_DNA"/>
</dbReference>
<organism evidence="4 5">
    <name type="scientific">Zasmidium cellare</name>
    <name type="common">Wine cellar mold</name>
    <name type="synonym">Racodium cellare</name>
    <dbReference type="NCBI Taxonomy" id="395010"/>
    <lineage>
        <taxon>Eukaryota</taxon>
        <taxon>Fungi</taxon>
        <taxon>Dikarya</taxon>
        <taxon>Ascomycota</taxon>
        <taxon>Pezizomycotina</taxon>
        <taxon>Dothideomycetes</taxon>
        <taxon>Dothideomycetidae</taxon>
        <taxon>Mycosphaerellales</taxon>
        <taxon>Mycosphaerellaceae</taxon>
        <taxon>Zasmidium</taxon>
    </lineage>
</organism>
<dbReference type="Gene3D" id="3.30.560.10">
    <property type="entry name" value="Glucose Oxidase, domain 3"/>
    <property type="match status" value="2"/>
</dbReference>
<proteinExistence type="inferred from homology"/>
<keyword evidence="5" id="KW-1185">Reference proteome</keyword>
<comment type="similarity">
    <text evidence="1">Belongs to the GMC oxidoreductase family.</text>
</comment>
<evidence type="ECO:0000313" key="5">
    <source>
        <dbReference type="Proteomes" id="UP001305779"/>
    </source>
</evidence>
<dbReference type="SUPFAM" id="SSF51905">
    <property type="entry name" value="FAD/NAD(P)-binding domain"/>
    <property type="match status" value="1"/>
</dbReference>
<name>A0ABR0E3X9_ZASCE</name>
<gene>
    <name evidence="4" type="ORF">PRZ48_013204</name>
</gene>
<feature type="domain" description="Glucose-methanol-choline oxidoreductase N-terminal" evidence="3">
    <location>
        <begin position="221"/>
        <end position="235"/>
    </location>
</feature>
<dbReference type="PIRSF" id="PIRSF000137">
    <property type="entry name" value="Alcohol_oxidase"/>
    <property type="match status" value="1"/>
</dbReference>
<dbReference type="PANTHER" id="PTHR11552">
    <property type="entry name" value="GLUCOSE-METHANOL-CHOLINE GMC OXIDOREDUCTASE"/>
    <property type="match status" value="1"/>
</dbReference>
<dbReference type="Proteomes" id="UP001305779">
    <property type="component" value="Unassembled WGS sequence"/>
</dbReference>
<accession>A0ABR0E3X9</accession>
<dbReference type="SUPFAM" id="SSF54373">
    <property type="entry name" value="FAD-linked reductases, C-terminal domain"/>
    <property type="match status" value="1"/>
</dbReference>
<evidence type="ECO:0000256" key="2">
    <source>
        <dbReference type="SAM" id="MobiDB-lite"/>
    </source>
</evidence>
<dbReference type="Pfam" id="PF05199">
    <property type="entry name" value="GMC_oxred_C"/>
    <property type="match status" value="1"/>
</dbReference>
<dbReference type="Gene3D" id="3.50.50.60">
    <property type="entry name" value="FAD/NAD(P)-binding domain"/>
    <property type="match status" value="2"/>
</dbReference>
<dbReference type="Pfam" id="PF00732">
    <property type="entry name" value="GMC_oxred_N"/>
    <property type="match status" value="1"/>
</dbReference>
<sequence>MAQQVFDYVIVGGGLAGCVLASRLSSRHPETTVALIEAGADVSDNVNAQVPLLATGLQGTPADWNYRTTPQAGLGGNIVRHVAGRALSGGAALNYDPEAYGFDGPIHTSTAVTSGRRYNLSELTRQAWQSAGYNDNVDPSGNSGSPFGLWELSDNRRDGRRQLPSSVYPFSQKNLHVLTETQIARVLFGQDSGTETPRATGVETVAGERIDASREVILSASAYRTPQILMLSGIGPAAHLRQHGIEPIVDNSAVGQNFCDHLGIFTWWKLRDPEQQQSLSPEMIKANPELLGGLPWDTVNIHGVDAQGLAYASRNDTLKPPNGNRCHIEAYILYLKSALSPGPGDIVPNDGSHITAGFMPLLPTSRGSISLASKDPSRPPLIDPNYLSTAADRFVLHDAYRALMRLMRGTPQFQHLLEGETPPAGLPLLDETASDAEIDARVAAVAQTNYHPSGSAAMGTVVDADLRVRGVEGLRVVDASVFPIPLSTHYQAPVYALAEQAADIIGASFDVRSE</sequence>